<sequence>MQRRQRIHDALRTLGPYVDPVLYQRAREAARAEYVQEDDADGVAGAVAISAALSSYWQGGPSVAHVQGPRGGAVVGGHIEGIAFALHRPRILQDVRRRMTSTESAHHHG</sequence>
<reference evidence="3" key="1">
    <citation type="journal article" date="2013" name="Genome Biol. Evol.">
        <title>The genome sequence of Streptomyces lividans 66 reveals a novel tRNA-dependent peptide biosynthetic system within a metal-related genomic island.</title>
        <authorList>
            <person name="Cruz-Morales P."/>
            <person name="Vijgenboom E."/>
            <person name="Iruegas-Bocardo F."/>
            <person name="Girard G."/>
            <person name="Yanez-Guerra L.A."/>
            <person name="Ramos-Aboites H.E."/>
            <person name="Pernodet J.L."/>
            <person name="Anne J."/>
            <person name="van Wezel G.P."/>
            <person name="Barona-Gomez F."/>
        </authorList>
    </citation>
    <scope>NUCLEOTIDE SEQUENCE [LARGE SCALE GENOMIC DNA]</scope>
    <source>
        <strain evidence="3">1326</strain>
    </source>
</reference>
<evidence type="ECO:0000313" key="3">
    <source>
        <dbReference type="Proteomes" id="UP000014062"/>
    </source>
</evidence>
<dbReference type="EMBL" id="CM001889">
    <property type="protein sequence ID" value="EOY51681.1"/>
    <property type="molecule type" value="Genomic_DNA"/>
</dbReference>
<dbReference type="InterPro" id="IPR046675">
    <property type="entry name" value="DUF6545"/>
</dbReference>
<evidence type="ECO:0000313" key="2">
    <source>
        <dbReference type="EMBL" id="EOY51681.1"/>
    </source>
</evidence>
<gene>
    <name evidence="2" type="ORF">SLI_6976</name>
</gene>
<dbReference type="AlphaFoldDB" id="A0A7U9E1Q3"/>
<proteinExistence type="predicted"/>
<organism evidence="2 3">
    <name type="scientific">Streptomyces lividans 1326</name>
    <dbReference type="NCBI Taxonomy" id="1200984"/>
    <lineage>
        <taxon>Bacteria</taxon>
        <taxon>Bacillati</taxon>
        <taxon>Actinomycetota</taxon>
        <taxon>Actinomycetes</taxon>
        <taxon>Kitasatosporales</taxon>
        <taxon>Streptomycetaceae</taxon>
        <taxon>Streptomyces</taxon>
    </lineage>
</organism>
<protein>
    <recommendedName>
        <fullName evidence="1">DUF6545 domain-containing protein</fullName>
    </recommendedName>
</protein>
<evidence type="ECO:0000259" key="1">
    <source>
        <dbReference type="Pfam" id="PF20182"/>
    </source>
</evidence>
<feature type="domain" description="DUF6545" evidence="1">
    <location>
        <begin position="7"/>
        <end position="62"/>
    </location>
</feature>
<name>A0A7U9E1Q3_STRLI</name>
<dbReference type="Pfam" id="PF20182">
    <property type="entry name" value="DUF6545"/>
    <property type="match status" value="1"/>
</dbReference>
<accession>A0A7U9E1Q3</accession>
<dbReference type="Proteomes" id="UP000014062">
    <property type="component" value="Chromosome"/>
</dbReference>